<dbReference type="EMBL" id="JADPRT010000004">
    <property type="protein sequence ID" value="MBF9068545.1"/>
    <property type="molecule type" value="Genomic_DNA"/>
</dbReference>
<dbReference type="InterPro" id="IPR000073">
    <property type="entry name" value="AB_hydrolase_1"/>
</dbReference>
<dbReference type="AlphaFoldDB" id="A0A931AZT2"/>
<comment type="caution">
    <text evidence="2">The sequence shown here is derived from an EMBL/GenBank/DDBJ whole genome shotgun (WGS) entry which is preliminary data.</text>
</comment>
<dbReference type="PANTHER" id="PTHR37017:SF11">
    <property type="entry name" value="ESTERASE_LIPASE_THIOESTERASE DOMAIN-CONTAINING PROTEIN"/>
    <property type="match status" value="1"/>
</dbReference>
<dbReference type="SUPFAM" id="SSF53474">
    <property type="entry name" value="alpha/beta-Hydrolases"/>
    <property type="match status" value="2"/>
</dbReference>
<sequence>MTAFILASGPFTGAAVWDEVAARLRAAGARVLPAALTVAAGDLDAHIEEVVRLIDSLDAADAPDASPVVLVGHDYGIHPVVGAVARRAGRVARIVYLDTGVPQDGDAPLASVPDPGVHALLSEQPDALVPAPEGEGWQRWGSIAGLSAEQLDRLTALAAPLPGRVLTQPLRLTGSIDAVPSSGILCTAGGTTIAALQNLVSYGPPQFRRFAGPQIGFFELATGHWPMLSEPEALADVLLRAAAGEGQRLDPPKKASGGVVDGAADRPEGFLLDVPECPRERIGRLDLHLPETGAAGAPDGPVTPDGPRPAIVFVHGGPVPRDLEPGMRDTPLYLGYARLAASFGAVGAVVAHRLHALTDFPTAAADVAEAVEAVRNDPRVDADRVALWFFSGGGLLTTDWLAAPPSWLRCLAVSYPVLAPLPHWRVVDPHFRPADALTGATELPIVLTRAGLEGADIAATVADFLTAAKDAGVGVDIVEVPNGHHAFEHADRTDESRAAVLDGMRAVLSHLDGSYQSGE</sequence>
<name>A0A931AZT2_9ACTN</name>
<evidence type="ECO:0000313" key="2">
    <source>
        <dbReference type="EMBL" id="MBF9068545.1"/>
    </source>
</evidence>
<dbReference type="GO" id="GO:0016787">
    <property type="term" value="F:hydrolase activity"/>
    <property type="evidence" value="ECO:0007669"/>
    <property type="project" value="UniProtKB-KW"/>
</dbReference>
<evidence type="ECO:0000313" key="3">
    <source>
        <dbReference type="Proteomes" id="UP000657385"/>
    </source>
</evidence>
<accession>A0A931AZT2</accession>
<dbReference type="InterPro" id="IPR029058">
    <property type="entry name" value="AB_hydrolase_fold"/>
</dbReference>
<dbReference type="Gene3D" id="3.40.50.1820">
    <property type="entry name" value="alpha/beta hydrolase"/>
    <property type="match status" value="2"/>
</dbReference>
<dbReference type="RefSeq" id="WP_196193728.1">
    <property type="nucleotide sequence ID" value="NZ_JADPRT010000004.1"/>
</dbReference>
<dbReference type="Proteomes" id="UP000657385">
    <property type="component" value="Unassembled WGS sequence"/>
</dbReference>
<gene>
    <name evidence="2" type="ORF">I2501_10930</name>
</gene>
<organism evidence="2 3">
    <name type="scientific">Streptacidiphilus fuscans</name>
    <dbReference type="NCBI Taxonomy" id="2789292"/>
    <lineage>
        <taxon>Bacteria</taxon>
        <taxon>Bacillati</taxon>
        <taxon>Actinomycetota</taxon>
        <taxon>Actinomycetes</taxon>
        <taxon>Kitasatosporales</taxon>
        <taxon>Streptomycetaceae</taxon>
        <taxon>Streptacidiphilus</taxon>
    </lineage>
</organism>
<keyword evidence="3" id="KW-1185">Reference proteome</keyword>
<reference evidence="2" key="1">
    <citation type="submission" date="2020-11" db="EMBL/GenBank/DDBJ databases">
        <title>Isolation and identification of active actinomycetes.</title>
        <authorList>
            <person name="Yu B."/>
        </authorList>
    </citation>
    <scope>NUCLEOTIDE SEQUENCE</scope>
    <source>
        <strain evidence="2">NEAU-YB345</strain>
    </source>
</reference>
<evidence type="ECO:0000259" key="1">
    <source>
        <dbReference type="Pfam" id="PF12697"/>
    </source>
</evidence>
<dbReference type="PANTHER" id="PTHR37017">
    <property type="entry name" value="AB HYDROLASE-1 DOMAIN-CONTAINING PROTEIN-RELATED"/>
    <property type="match status" value="1"/>
</dbReference>
<protein>
    <submittedName>
        <fullName evidence="2">Dienelactone hydrolase family protein</fullName>
    </submittedName>
</protein>
<keyword evidence="2" id="KW-0378">Hydrolase</keyword>
<feature type="domain" description="AB hydrolase-1" evidence="1">
    <location>
        <begin position="5"/>
        <end position="237"/>
    </location>
</feature>
<dbReference type="Pfam" id="PF12697">
    <property type="entry name" value="Abhydrolase_6"/>
    <property type="match status" value="1"/>
</dbReference>
<dbReference type="InterPro" id="IPR052897">
    <property type="entry name" value="Sec-Metab_Biosynth_Hydrolase"/>
</dbReference>
<proteinExistence type="predicted"/>